<evidence type="ECO:0000313" key="1">
    <source>
        <dbReference type="EMBL" id="HIZ02735.1"/>
    </source>
</evidence>
<proteinExistence type="predicted"/>
<gene>
    <name evidence="1" type="ORF">H9727_00445</name>
</gene>
<organism evidence="1 2">
    <name type="scientific">Candidatus Borkfalkia avistercoris</name>
    <dbReference type="NCBI Taxonomy" id="2838504"/>
    <lineage>
        <taxon>Bacteria</taxon>
        <taxon>Bacillati</taxon>
        <taxon>Bacillota</taxon>
        <taxon>Clostridia</taxon>
        <taxon>Christensenellales</taxon>
        <taxon>Christensenellaceae</taxon>
        <taxon>Candidatus Borkfalkia</taxon>
    </lineage>
</organism>
<dbReference type="EMBL" id="DXCL01000003">
    <property type="protein sequence ID" value="HIZ02735.1"/>
    <property type="molecule type" value="Genomic_DNA"/>
</dbReference>
<accession>A0A9D2CWY1</accession>
<comment type="caution">
    <text evidence="1">The sequence shown here is derived from an EMBL/GenBank/DDBJ whole genome shotgun (WGS) entry which is preliminary data.</text>
</comment>
<evidence type="ECO:0000313" key="2">
    <source>
        <dbReference type="Proteomes" id="UP000824132"/>
    </source>
</evidence>
<protein>
    <submittedName>
        <fullName evidence="1">Uncharacterized protein</fullName>
    </submittedName>
</protein>
<reference evidence="1" key="2">
    <citation type="submission" date="2021-04" db="EMBL/GenBank/DDBJ databases">
        <authorList>
            <person name="Gilroy R."/>
        </authorList>
    </citation>
    <scope>NUCLEOTIDE SEQUENCE</scope>
    <source>
        <strain evidence="1">CHK187-5294</strain>
    </source>
</reference>
<name>A0A9D2CWY1_9FIRM</name>
<sequence length="181" mass="20663">MQDTIEKLLKNFIPTLNGAQRAALSKFREDAEAIFEEVLGRSAKLYKKLQALRELLICQWTEYLKDRFAEGFMCGILTGLETFGGAGALDGKGFLPLKQNVLNLHGKYYQSTEQKQAAEKSERFIKALTKEFKQETEVIRRVCDCWENISFTEEAAYWNKGLRTGMGIGVNLALYLDKFEN</sequence>
<reference evidence="1" key="1">
    <citation type="journal article" date="2021" name="PeerJ">
        <title>Extensive microbial diversity within the chicken gut microbiome revealed by metagenomics and culture.</title>
        <authorList>
            <person name="Gilroy R."/>
            <person name="Ravi A."/>
            <person name="Getino M."/>
            <person name="Pursley I."/>
            <person name="Horton D.L."/>
            <person name="Alikhan N.F."/>
            <person name="Baker D."/>
            <person name="Gharbi K."/>
            <person name="Hall N."/>
            <person name="Watson M."/>
            <person name="Adriaenssens E.M."/>
            <person name="Foster-Nyarko E."/>
            <person name="Jarju S."/>
            <person name="Secka A."/>
            <person name="Antonio M."/>
            <person name="Oren A."/>
            <person name="Chaudhuri R.R."/>
            <person name="La Ragione R."/>
            <person name="Hildebrand F."/>
            <person name="Pallen M.J."/>
        </authorList>
    </citation>
    <scope>NUCLEOTIDE SEQUENCE</scope>
    <source>
        <strain evidence="1">CHK187-5294</strain>
    </source>
</reference>
<dbReference type="Proteomes" id="UP000824132">
    <property type="component" value="Unassembled WGS sequence"/>
</dbReference>
<dbReference type="AlphaFoldDB" id="A0A9D2CWY1"/>